<sequence length="121" mass="13431">MTKEKAKNIFLGKDGEKRQNCAQAVLSAFKNEMRIDENLISLAQGYGGGGAPEGVCGAYWSGKAIIEKYCCPEKSEEFEKYFKEKASSLSCKEIRAKRQLPCLGCVEEAANFIHRASRKIT</sequence>
<comment type="caution">
    <text evidence="1">The sequence shown here is derived from an EMBL/GenBank/DDBJ whole genome shotgun (WGS) entry which is preliminary data.</text>
</comment>
<reference evidence="1 2" key="1">
    <citation type="journal article" date="2016" name="Nat. Commun.">
        <title>Thousands of microbial genomes shed light on interconnected biogeochemical processes in an aquifer system.</title>
        <authorList>
            <person name="Anantharaman K."/>
            <person name="Brown C.T."/>
            <person name="Hug L.A."/>
            <person name="Sharon I."/>
            <person name="Castelle C.J."/>
            <person name="Probst A.J."/>
            <person name="Thomas B.C."/>
            <person name="Singh A."/>
            <person name="Wilkins M.J."/>
            <person name="Karaoz U."/>
            <person name="Brodie E.L."/>
            <person name="Williams K.H."/>
            <person name="Hubbard S.S."/>
            <person name="Banfield J.F."/>
        </authorList>
    </citation>
    <scope>NUCLEOTIDE SEQUENCE [LARGE SCALE GENOMIC DNA]</scope>
</reference>
<organism evidence="1 2">
    <name type="scientific">candidate division WOR-1 bacterium RIFOXYC2_FULL_46_14</name>
    <dbReference type="NCBI Taxonomy" id="1802587"/>
    <lineage>
        <taxon>Bacteria</taxon>
        <taxon>Bacillati</taxon>
        <taxon>Saganbacteria</taxon>
    </lineage>
</organism>
<evidence type="ECO:0008006" key="3">
    <source>
        <dbReference type="Google" id="ProtNLM"/>
    </source>
</evidence>
<evidence type="ECO:0000313" key="2">
    <source>
        <dbReference type="Proteomes" id="UP000179242"/>
    </source>
</evidence>
<accession>A0A1F4U497</accession>
<dbReference type="EMBL" id="MEUJ01000005">
    <property type="protein sequence ID" value="OGC39766.1"/>
    <property type="molecule type" value="Genomic_DNA"/>
</dbReference>
<evidence type="ECO:0000313" key="1">
    <source>
        <dbReference type="EMBL" id="OGC39766.1"/>
    </source>
</evidence>
<dbReference type="InterPro" id="IPR010181">
    <property type="entry name" value="CGCAxxGCC_motif"/>
</dbReference>
<dbReference type="Pfam" id="PF09719">
    <property type="entry name" value="C_GCAxxG_C_C"/>
    <property type="match status" value="1"/>
</dbReference>
<gene>
    <name evidence="1" type="ORF">A2438_04485</name>
</gene>
<proteinExistence type="predicted"/>
<protein>
    <recommendedName>
        <fullName evidence="3">C_GCAxxG_C_C family protein</fullName>
    </recommendedName>
</protein>
<dbReference type="Proteomes" id="UP000179242">
    <property type="component" value="Unassembled WGS sequence"/>
</dbReference>
<name>A0A1F4U497_UNCSA</name>
<dbReference type="AlphaFoldDB" id="A0A1F4U497"/>